<comment type="similarity">
    <text evidence="1">Belongs to the 4-hydroxybenzoyl-CoA thioesterase family.</text>
</comment>
<dbReference type="EC" id="3.1.2.-" evidence="3"/>
<accession>A0ABD5P2H1</accession>
<dbReference type="CDD" id="cd00586">
    <property type="entry name" value="4HBT"/>
    <property type="match status" value="1"/>
</dbReference>
<name>A0ABD5P2H1_9EURY</name>
<gene>
    <name evidence="3" type="ORF">ACFOZ7_15825</name>
</gene>
<dbReference type="RefSeq" id="WP_246970324.1">
    <property type="nucleotide sequence ID" value="NZ_CP095397.1"/>
</dbReference>
<dbReference type="PANTHER" id="PTHR31793:SF27">
    <property type="entry name" value="NOVEL THIOESTERASE SUPERFAMILY DOMAIN AND SAPOSIN A-TYPE DOMAIN CONTAINING PROTEIN (0610012H03RIK)"/>
    <property type="match status" value="1"/>
</dbReference>
<evidence type="ECO:0000256" key="2">
    <source>
        <dbReference type="ARBA" id="ARBA00022801"/>
    </source>
</evidence>
<dbReference type="InterPro" id="IPR006684">
    <property type="entry name" value="YbgC/YbaW"/>
</dbReference>
<comment type="caution">
    <text evidence="3">The sequence shown here is derived from an EMBL/GenBank/DDBJ whole genome shotgun (WGS) entry which is preliminary data.</text>
</comment>
<dbReference type="InterPro" id="IPR029069">
    <property type="entry name" value="HotDog_dom_sf"/>
</dbReference>
<sequence>MTKFTYETEIAVRFRDLDPMNQVHNATILVYVEEARRRYFRHVLGVRLEETEGALVHQEIDYAAPITLEDSVTVAYRFTRIGDSSLTSDFEVRTDDEIAAEGEVVHVMLDEAGTPRAVPDAWRERIVASEDDRVELE</sequence>
<evidence type="ECO:0000313" key="3">
    <source>
        <dbReference type="EMBL" id="MFC4248383.1"/>
    </source>
</evidence>
<dbReference type="InterPro" id="IPR050563">
    <property type="entry name" value="4-hydroxybenzoyl-CoA_TE"/>
</dbReference>
<dbReference type="PANTHER" id="PTHR31793">
    <property type="entry name" value="4-HYDROXYBENZOYL-COA THIOESTERASE FAMILY MEMBER"/>
    <property type="match status" value="1"/>
</dbReference>
<proteinExistence type="inferred from homology"/>
<dbReference type="Pfam" id="PF13279">
    <property type="entry name" value="4HBT_2"/>
    <property type="match status" value="1"/>
</dbReference>
<dbReference type="PIRSF" id="PIRSF003230">
    <property type="entry name" value="YbgC"/>
    <property type="match status" value="1"/>
</dbReference>
<evidence type="ECO:0000256" key="1">
    <source>
        <dbReference type="ARBA" id="ARBA00005953"/>
    </source>
</evidence>
<dbReference type="SUPFAM" id="SSF54637">
    <property type="entry name" value="Thioesterase/thiol ester dehydrase-isomerase"/>
    <property type="match status" value="1"/>
</dbReference>
<dbReference type="GO" id="GO:0016787">
    <property type="term" value="F:hydrolase activity"/>
    <property type="evidence" value="ECO:0007669"/>
    <property type="project" value="UniProtKB-KW"/>
</dbReference>
<reference evidence="3 4" key="1">
    <citation type="journal article" date="2014" name="Int. J. Syst. Evol. Microbiol.">
        <title>Complete genome sequence of Corynebacterium casei LMG S-19264T (=DSM 44701T), isolated from a smear-ripened cheese.</title>
        <authorList>
            <consortium name="US DOE Joint Genome Institute (JGI-PGF)"/>
            <person name="Walter F."/>
            <person name="Albersmeier A."/>
            <person name="Kalinowski J."/>
            <person name="Ruckert C."/>
        </authorList>
    </citation>
    <scope>NUCLEOTIDE SEQUENCE [LARGE SCALE GENOMIC DNA]</scope>
    <source>
        <strain evidence="3 4">IBRC-M 10912</strain>
    </source>
</reference>
<evidence type="ECO:0000313" key="4">
    <source>
        <dbReference type="Proteomes" id="UP001595821"/>
    </source>
</evidence>
<dbReference type="Gene3D" id="3.10.129.10">
    <property type="entry name" value="Hotdog Thioesterase"/>
    <property type="match status" value="1"/>
</dbReference>
<dbReference type="AlphaFoldDB" id="A0ABD5P2H1"/>
<dbReference type="Proteomes" id="UP001595821">
    <property type="component" value="Unassembled WGS sequence"/>
</dbReference>
<keyword evidence="2 3" id="KW-0378">Hydrolase</keyword>
<organism evidence="3 4">
    <name type="scientific">Natribaculum luteum</name>
    <dbReference type="NCBI Taxonomy" id="1586232"/>
    <lineage>
        <taxon>Archaea</taxon>
        <taxon>Methanobacteriati</taxon>
        <taxon>Methanobacteriota</taxon>
        <taxon>Stenosarchaea group</taxon>
        <taxon>Halobacteria</taxon>
        <taxon>Halobacteriales</taxon>
        <taxon>Natrialbaceae</taxon>
        <taxon>Natribaculum</taxon>
    </lineage>
</organism>
<dbReference type="EMBL" id="JBHSDJ010000121">
    <property type="protein sequence ID" value="MFC4248383.1"/>
    <property type="molecule type" value="Genomic_DNA"/>
</dbReference>
<protein>
    <submittedName>
        <fullName evidence="3">Acyl-CoA thioesterase</fullName>
        <ecNumber evidence="3">3.1.2.-</ecNumber>
    </submittedName>
</protein>
<dbReference type="GeneID" id="71855613"/>